<comment type="caution">
    <text evidence="1">The sequence shown here is derived from an EMBL/GenBank/DDBJ whole genome shotgun (WGS) entry which is preliminary data.</text>
</comment>
<accession>A0AAD7A1F6</accession>
<feature type="non-terminal residue" evidence="1">
    <location>
        <position position="62"/>
    </location>
</feature>
<feature type="non-terminal residue" evidence="1">
    <location>
        <position position="1"/>
    </location>
</feature>
<dbReference type="EMBL" id="JARIHO010000019">
    <property type="protein sequence ID" value="KAJ7347600.1"/>
    <property type="molecule type" value="Genomic_DNA"/>
</dbReference>
<evidence type="ECO:0000313" key="1">
    <source>
        <dbReference type="EMBL" id="KAJ7347600.1"/>
    </source>
</evidence>
<dbReference type="Proteomes" id="UP001218218">
    <property type="component" value="Unassembled WGS sequence"/>
</dbReference>
<keyword evidence="2" id="KW-1185">Reference proteome</keyword>
<gene>
    <name evidence="1" type="ORF">DFH08DRAFT_662753</name>
</gene>
<evidence type="ECO:0000313" key="2">
    <source>
        <dbReference type="Proteomes" id="UP001218218"/>
    </source>
</evidence>
<name>A0AAD7A1F6_9AGAR</name>
<protein>
    <submittedName>
        <fullName evidence="1">Uncharacterized protein</fullName>
    </submittedName>
</protein>
<sequence length="62" mass="7058">TSHPLAYVEWYTPFGVPDPITKLFTVPPSTHNNHVYGEVIGVDRIVLNCHLLPKYGRRKDPT</sequence>
<reference evidence="1" key="1">
    <citation type="submission" date="2023-03" db="EMBL/GenBank/DDBJ databases">
        <title>Massive genome expansion in bonnet fungi (Mycena s.s.) driven by repeated elements and novel gene families across ecological guilds.</title>
        <authorList>
            <consortium name="Lawrence Berkeley National Laboratory"/>
            <person name="Harder C.B."/>
            <person name="Miyauchi S."/>
            <person name="Viragh M."/>
            <person name="Kuo A."/>
            <person name="Thoen E."/>
            <person name="Andreopoulos B."/>
            <person name="Lu D."/>
            <person name="Skrede I."/>
            <person name="Drula E."/>
            <person name="Henrissat B."/>
            <person name="Morin E."/>
            <person name="Kohler A."/>
            <person name="Barry K."/>
            <person name="LaButti K."/>
            <person name="Morin E."/>
            <person name="Salamov A."/>
            <person name="Lipzen A."/>
            <person name="Mereny Z."/>
            <person name="Hegedus B."/>
            <person name="Baldrian P."/>
            <person name="Stursova M."/>
            <person name="Weitz H."/>
            <person name="Taylor A."/>
            <person name="Grigoriev I.V."/>
            <person name="Nagy L.G."/>
            <person name="Martin F."/>
            <person name="Kauserud H."/>
        </authorList>
    </citation>
    <scope>NUCLEOTIDE SEQUENCE</scope>
    <source>
        <strain evidence="1">CBHHK002</strain>
    </source>
</reference>
<organism evidence="1 2">
    <name type="scientific">Mycena albidolilacea</name>
    <dbReference type="NCBI Taxonomy" id="1033008"/>
    <lineage>
        <taxon>Eukaryota</taxon>
        <taxon>Fungi</taxon>
        <taxon>Dikarya</taxon>
        <taxon>Basidiomycota</taxon>
        <taxon>Agaricomycotina</taxon>
        <taxon>Agaricomycetes</taxon>
        <taxon>Agaricomycetidae</taxon>
        <taxon>Agaricales</taxon>
        <taxon>Marasmiineae</taxon>
        <taxon>Mycenaceae</taxon>
        <taxon>Mycena</taxon>
    </lineage>
</organism>
<proteinExistence type="predicted"/>
<dbReference type="AlphaFoldDB" id="A0AAD7A1F6"/>